<keyword evidence="3" id="KW-1185">Reference proteome</keyword>
<dbReference type="RefSeq" id="WP_369331917.1">
    <property type="nucleotide sequence ID" value="NZ_JAULBC010000008.1"/>
</dbReference>
<name>A0ABV3ZMM6_9BACT</name>
<evidence type="ECO:0000313" key="3">
    <source>
        <dbReference type="Proteomes" id="UP001560573"/>
    </source>
</evidence>
<dbReference type="EMBL" id="JAULBC010000008">
    <property type="protein sequence ID" value="MEX6690331.1"/>
    <property type="molecule type" value="Genomic_DNA"/>
</dbReference>
<evidence type="ECO:0000259" key="1">
    <source>
        <dbReference type="Pfam" id="PF18962"/>
    </source>
</evidence>
<dbReference type="Proteomes" id="UP001560573">
    <property type="component" value="Unassembled WGS sequence"/>
</dbReference>
<dbReference type="Pfam" id="PF18962">
    <property type="entry name" value="Por_Secre_tail"/>
    <property type="match status" value="1"/>
</dbReference>
<feature type="domain" description="Secretion system C-terminal sorting" evidence="1">
    <location>
        <begin position="1"/>
        <end position="78"/>
    </location>
</feature>
<organism evidence="2 3">
    <name type="scientific">Danxiaibacter flavus</name>
    <dbReference type="NCBI Taxonomy" id="3049108"/>
    <lineage>
        <taxon>Bacteria</taxon>
        <taxon>Pseudomonadati</taxon>
        <taxon>Bacteroidota</taxon>
        <taxon>Chitinophagia</taxon>
        <taxon>Chitinophagales</taxon>
        <taxon>Chitinophagaceae</taxon>
        <taxon>Danxiaibacter</taxon>
    </lineage>
</organism>
<gene>
    <name evidence="2" type="ORF">QTN47_22665</name>
</gene>
<protein>
    <submittedName>
        <fullName evidence="2">T9SS type A sorting domain-containing protein</fullName>
    </submittedName>
</protein>
<dbReference type="InterPro" id="IPR026444">
    <property type="entry name" value="Secre_tail"/>
</dbReference>
<proteinExistence type="predicted"/>
<accession>A0ABV3ZMM6</accession>
<dbReference type="NCBIfam" id="TIGR04183">
    <property type="entry name" value="Por_Secre_tail"/>
    <property type="match status" value="1"/>
</dbReference>
<sequence length="80" mass="9033">MYPNPANGKTTVVFNGTNNKYSAMELRDATGKLLLYKKVQTVKGEMRTEINTAIYAPGIYYVVLIDQNNKSTTRRLMIAK</sequence>
<reference evidence="2 3" key="1">
    <citation type="submission" date="2023-07" db="EMBL/GenBank/DDBJ databases">
        <authorList>
            <person name="Lian W.-H."/>
        </authorList>
    </citation>
    <scope>NUCLEOTIDE SEQUENCE [LARGE SCALE GENOMIC DNA]</scope>
    <source>
        <strain evidence="2 3">SYSU DXS3180</strain>
    </source>
</reference>
<comment type="caution">
    <text evidence="2">The sequence shown here is derived from an EMBL/GenBank/DDBJ whole genome shotgun (WGS) entry which is preliminary data.</text>
</comment>
<evidence type="ECO:0000313" key="2">
    <source>
        <dbReference type="EMBL" id="MEX6690331.1"/>
    </source>
</evidence>